<keyword evidence="1" id="KW-1133">Transmembrane helix</keyword>
<dbReference type="RefSeq" id="WP_274639597.1">
    <property type="nucleotide sequence ID" value="NZ_JAIWJY010000003.1"/>
</dbReference>
<dbReference type="AlphaFoldDB" id="A0A9X4ELT0"/>
<evidence type="ECO:0000313" key="2">
    <source>
        <dbReference type="EMBL" id="MDE1206389.1"/>
    </source>
</evidence>
<protein>
    <submittedName>
        <fullName evidence="2">Uncharacterized protein</fullName>
    </submittedName>
</protein>
<organism evidence="2 3">
    <name type="scientific">Tenacibaculum larymnensis</name>
    <dbReference type="NCBI Taxonomy" id="2878201"/>
    <lineage>
        <taxon>Bacteria</taxon>
        <taxon>Pseudomonadati</taxon>
        <taxon>Bacteroidota</taxon>
        <taxon>Flavobacteriia</taxon>
        <taxon>Flavobacteriales</taxon>
        <taxon>Flavobacteriaceae</taxon>
        <taxon>Tenacibaculum</taxon>
    </lineage>
</organism>
<name>A0A9X4ELT0_9FLAO</name>
<accession>A0A9X4ELT0</accession>
<keyword evidence="3" id="KW-1185">Reference proteome</keyword>
<feature type="transmembrane region" description="Helical" evidence="1">
    <location>
        <begin position="56"/>
        <end position="75"/>
    </location>
</feature>
<feature type="transmembrane region" description="Helical" evidence="1">
    <location>
        <begin position="7"/>
        <end position="27"/>
    </location>
</feature>
<comment type="caution">
    <text evidence="2">The sequence shown here is derived from an EMBL/GenBank/DDBJ whole genome shotgun (WGS) entry which is preliminary data.</text>
</comment>
<dbReference type="EMBL" id="JAIWJY010000003">
    <property type="protein sequence ID" value="MDE1206389.1"/>
    <property type="molecule type" value="Genomic_DNA"/>
</dbReference>
<keyword evidence="1" id="KW-0812">Transmembrane</keyword>
<reference evidence="2" key="1">
    <citation type="submission" date="2021-09" db="EMBL/GenBank/DDBJ databases">
        <authorList>
            <person name="Smyrli M."/>
        </authorList>
    </citation>
    <scope>NUCLEOTIDE SEQUENCE</scope>
    <source>
        <strain evidence="2">LAR25</strain>
    </source>
</reference>
<gene>
    <name evidence="2" type="ORF">LCI24_06215</name>
</gene>
<keyword evidence="1" id="KW-0472">Membrane</keyword>
<dbReference type="Proteomes" id="UP001149303">
    <property type="component" value="Unassembled WGS sequence"/>
</dbReference>
<evidence type="ECO:0000256" key="1">
    <source>
        <dbReference type="SAM" id="Phobius"/>
    </source>
</evidence>
<sequence length="165" mass="19383">MNLSKLNFLIALLVLNVLYVRLSFNFLIPSEKIFLLICLLIGFSFFLLIRKNKKHTFLNFSIILMISSFITFFSGEGIKTLQTNITKENADKLVEKIESFKDKEGILPLGLKDLEIRKYRLYNFIGVTPKKINYTKRDTSFTISYKGFHETNEYHSNQDEWISYD</sequence>
<feature type="transmembrane region" description="Helical" evidence="1">
    <location>
        <begin position="33"/>
        <end position="49"/>
    </location>
</feature>
<proteinExistence type="predicted"/>
<evidence type="ECO:0000313" key="3">
    <source>
        <dbReference type="Proteomes" id="UP001149303"/>
    </source>
</evidence>